<dbReference type="InterPro" id="IPR014716">
    <property type="entry name" value="Fibrinogen_a/b/g_C_1"/>
</dbReference>
<proteinExistence type="predicted"/>
<dbReference type="SUPFAM" id="SSF56496">
    <property type="entry name" value="Fibrinogen C-terminal domain-like"/>
    <property type="match status" value="1"/>
</dbReference>
<dbReference type="GO" id="GO:0046872">
    <property type="term" value="F:metal ion binding"/>
    <property type="evidence" value="ECO:0007669"/>
    <property type="project" value="UniProtKB-KW"/>
</dbReference>
<dbReference type="CDD" id="cd00035">
    <property type="entry name" value="ChtBD1"/>
    <property type="match status" value="1"/>
</dbReference>
<organism evidence="5 6">
    <name type="scientific">Paramuricea clavata</name>
    <name type="common">Red gorgonian</name>
    <name type="synonym">Violescent sea-whip</name>
    <dbReference type="NCBI Taxonomy" id="317549"/>
    <lineage>
        <taxon>Eukaryota</taxon>
        <taxon>Metazoa</taxon>
        <taxon>Cnidaria</taxon>
        <taxon>Anthozoa</taxon>
        <taxon>Octocorallia</taxon>
        <taxon>Malacalcyonacea</taxon>
        <taxon>Plexauridae</taxon>
        <taxon>Paramuricea</taxon>
    </lineage>
</organism>
<dbReference type="InterPro" id="IPR002181">
    <property type="entry name" value="Fibrinogen_a/b/g_C_dom"/>
</dbReference>
<dbReference type="NCBIfam" id="NF040941">
    <property type="entry name" value="GGGWT_bact"/>
    <property type="match status" value="1"/>
</dbReference>
<dbReference type="Pfam" id="PF00147">
    <property type="entry name" value="Fibrinogen_C"/>
    <property type="match status" value="1"/>
</dbReference>
<name>A0A6S7HBK9_PARCT</name>
<comment type="caution">
    <text evidence="5">The sequence shown here is derived from an EMBL/GenBank/DDBJ whole genome shotgun (WGS) entry which is preliminary data.</text>
</comment>
<dbReference type="GO" id="GO:0070492">
    <property type="term" value="F:oligosaccharide binding"/>
    <property type="evidence" value="ECO:0007669"/>
    <property type="project" value="TreeGrafter"/>
</dbReference>
<dbReference type="InterPro" id="IPR036056">
    <property type="entry name" value="Fibrinogen-like_C"/>
</dbReference>
<dbReference type="PROSITE" id="PS51406">
    <property type="entry name" value="FIBRINOGEN_C_2"/>
    <property type="match status" value="1"/>
</dbReference>
<evidence type="ECO:0000313" key="6">
    <source>
        <dbReference type="Proteomes" id="UP001152795"/>
    </source>
</evidence>
<keyword evidence="6" id="KW-1185">Reference proteome</keyword>
<evidence type="ECO:0000313" key="5">
    <source>
        <dbReference type="EMBL" id="CAB4001606.1"/>
    </source>
</evidence>
<evidence type="ECO:0000256" key="3">
    <source>
        <dbReference type="ARBA" id="ARBA00022837"/>
    </source>
</evidence>
<dbReference type="EMBL" id="CACRXK020004133">
    <property type="protein sequence ID" value="CAB4001606.1"/>
    <property type="molecule type" value="Genomic_DNA"/>
</dbReference>
<protein>
    <submittedName>
        <fullName evidence="5">Uncharacterized protein</fullName>
    </submittedName>
</protein>
<feature type="non-terminal residue" evidence="5">
    <location>
        <position position="573"/>
    </location>
</feature>
<keyword evidence="4" id="KW-1015">Disulfide bond</keyword>
<keyword evidence="2" id="KW-0430">Lectin</keyword>
<dbReference type="AlphaFoldDB" id="A0A6S7HBK9"/>
<evidence type="ECO:0000256" key="4">
    <source>
        <dbReference type="ARBA" id="ARBA00023157"/>
    </source>
</evidence>
<dbReference type="Proteomes" id="UP001152795">
    <property type="component" value="Unassembled WGS sequence"/>
</dbReference>
<evidence type="ECO:0000256" key="1">
    <source>
        <dbReference type="ARBA" id="ARBA00022723"/>
    </source>
</evidence>
<reference evidence="5" key="1">
    <citation type="submission" date="2020-04" db="EMBL/GenBank/DDBJ databases">
        <authorList>
            <person name="Alioto T."/>
            <person name="Alioto T."/>
            <person name="Gomez Garrido J."/>
        </authorList>
    </citation>
    <scope>NUCLEOTIDE SEQUENCE</scope>
    <source>
        <strain evidence="5">A484AB</strain>
    </source>
</reference>
<dbReference type="OrthoDB" id="5963120at2759"/>
<gene>
    <name evidence="5" type="ORF">PACLA_8A004544</name>
</gene>
<dbReference type="PANTHER" id="PTHR16146">
    <property type="entry name" value="INTELECTIN"/>
    <property type="match status" value="1"/>
</dbReference>
<sequence>SLLANCAASKVNHSQVMNFALALFLLWCGLTIVENFKQRIPAMNSYDPGTCNKATHGKEVLVKDRTDEEIILICVKDENVYQWKPTDGSKNTVGEFFNPGHNCSDILDRLEDAKDGFYWIALKRSNPVKVFCDMTTDGGGFMLVGRKRDSVTWTVPSNNRTVEPYGEPHWSSSLGDAPILDFRVQMATSEDFKATKAHWSYRLRSKRPLKNLMMNTAGCDRRSAGIGDIAYVKDLLSKSIVTTKLRCSKFGFAYHHLVKFGWNKMNSCLQKPCPWGFAFHDVVKDQVDFYGGFSFSTAGSISGMEYNATASVGCDNGYCCGCYGPVGGTKDYCAGHCKAINDGIVTKTVFTWFWVRSSLPKRLWKKCMDYQVKKDNGKLISYKLVGHSVIPVEGRCGKDFTLLHDGIVVVPDSSAAQKVPAIDGLLEYRKDKQELYLRSNKTWNVLAPKETDRTHKLNLDKITKLEQNLTNLENLVKKQDIDSLITKLVKGGFLLPQRKECFGYKWLNESSRNKKSRAANNCDDRLSTGWYRFGGGAGIKILTSCLRSPQCGAASPGWMNGTHPTVVQGKDII</sequence>
<keyword evidence="3" id="KW-0106">Calcium</keyword>
<keyword evidence="1" id="KW-0479">Metal-binding</keyword>
<accession>A0A6S7HBK9</accession>
<dbReference type="PANTHER" id="PTHR16146:SF46">
    <property type="entry name" value="INTELECTIN-1A-RELATED"/>
    <property type="match status" value="1"/>
</dbReference>
<evidence type="ECO:0000256" key="2">
    <source>
        <dbReference type="ARBA" id="ARBA00022734"/>
    </source>
</evidence>
<dbReference type="GO" id="GO:0005615">
    <property type="term" value="C:extracellular space"/>
    <property type="evidence" value="ECO:0007669"/>
    <property type="project" value="TreeGrafter"/>
</dbReference>
<dbReference type="Gene3D" id="3.90.215.10">
    <property type="entry name" value="Gamma Fibrinogen, chain A, domain 1"/>
    <property type="match status" value="1"/>
</dbReference>